<protein>
    <submittedName>
        <fullName evidence="3">Immunoglobulin superfamily member 22</fullName>
    </submittedName>
</protein>
<name>A0A9Q1C8Y3_HOLLE</name>
<sequence length="188" mass="20721">MSSRDFRDTATHGDFAKHLLESHSRFCEFCRKNANLTPTETFPIPDQPPASYTVFTDACTQTETESPDDDATADSSQALPALSSPPTEVTLTNSSVTIQWPSWDENTDVGDPPIVGYIPYYRKQGDNIWIPESHVPKGDQLQFTFNNLDSDTYYSFSVAAVREGEGGEGSRSPPFEVKTLCAGNITVL</sequence>
<reference evidence="3" key="1">
    <citation type="submission" date="2021-10" db="EMBL/GenBank/DDBJ databases">
        <title>Tropical sea cucumber genome reveals ecological adaptation and Cuvierian tubules defense mechanism.</title>
        <authorList>
            <person name="Chen T."/>
        </authorList>
    </citation>
    <scope>NUCLEOTIDE SEQUENCE</scope>
    <source>
        <strain evidence="3">Nanhai2018</strain>
        <tissue evidence="3">Muscle</tissue>
    </source>
</reference>
<dbReference type="InterPro" id="IPR013783">
    <property type="entry name" value="Ig-like_fold"/>
</dbReference>
<evidence type="ECO:0000313" key="3">
    <source>
        <dbReference type="EMBL" id="KAJ8040191.1"/>
    </source>
</evidence>
<dbReference type="PANTHER" id="PTHR26391:SF18">
    <property type="entry name" value="PROTEIN KINASE RECEPTOR TIE-1, PUTATIVE-RELATED"/>
    <property type="match status" value="1"/>
</dbReference>
<dbReference type="InterPro" id="IPR036116">
    <property type="entry name" value="FN3_sf"/>
</dbReference>
<dbReference type="SUPFAM" id="SSF49265">
    <property type="entry name" value="Fibronectin type III"/>
    <property type="match status" value="1"/>
</dbReference>
<comment type="caution">
    <text evidence="3">The sequence shown here is derived from an EMBL/GenBank/DDBJ whole genome shotgun (WGS) entry which is preliminary data.</text>
</comment>
<dbReference type="PROSITE" id="PS50853">
    <property type="entry name" value="FN3"/>
    <property type="match status" value="1"/>
</dbReference>
<feature type="region of interest" description="Disordered" evidence="1">
    <location>
        <begin position="62"/>
        <end position="88"/>
    </location>
</feature>
<dbReference type="PANTHER" id="PTHR26391">
    <property type="entry name" value="INACTIVE TYROSINE-PROTEIN KINASE 7"/>
    <property type="match status" value="1"/>
</dbReference>
<feature type="compositionally biased region" description="Low complexity" evidence="1">
    <location>
        <begin position="75"/>
        <end position="86"/>
    </location>
</feature>
<dbReference type="EMBL" id="JAIZAY010000006">
    <property type="protein sequence ID" value="KAJ8040191.1"/>
    <property type="molecule type" value="Genomic_DNA"/>
</dbReference>
<dbReference type="Pfam" id="PF00041">
    <property type="entry name" value="fn3"/>
    <property type="match status" value="1"/>
</dbReference>
<keyword evidence="4" id="KW-1185">Reference proteome</keyword>
<dbReference type="AlphaFoldDB" id="A0A9Q1C8Y3"/>
<dbReference type="CDD" id="cd00063">
    <property type="entry name" value="FN3"/>
    <property type="match status" value="1"/>
</dbReference>
<evidence type="ECO:0000259" key="2">
    <source>
        <dbReference type="PROSITE" id="PS50853"/>
    </source>
</evidence>
<dbReference type="OrthoDB" id="10191399at2759"/>
<evidence type="ECO:0000313" key="4">
    <source>
        <dbReference type="Proteomes" id="UP001152320"/>
    </source>
</evidence>
<organism evidence="3 4">
    <name type="scientific">Holothuria leucospilota</name>
    <name type="common">Black long sea cucumber</name>
    <name type="synonym">Mertensiothuria leucospilota</name>
    <dbReference type="NCBI Taxonomy" id="206669"/>
    <lineage>
        <taxon>Eukaryota</taxon>
        <taxon>Metazoa</taxon>
        <taxon>Echinodermata</taxon>
        <taxon>Eleutherozoa</taxon>
        <taxon>Echinozoa</taxon>
        <taxon>Holothuroidea</taxon>
        <taxon>Aspidochirotacea</taxon>
        <taxon>Aspidochirotida</taxon>
        <taxon>Holothuriidae</taxon>
        <taxon>Holothuria</taxon>
    </lineage>
</organism>
<proteinExistence type="predicted"/>
<dbReference type="Gene3D" id="2.60.40.10">
    <property type="entry name" value="Immunoglobulins"/>
    <property type="match status" value="1"/>
</dbReference>
<dbReference type="Proteomes" id="UP001152320">
    <property type="component" value="Chromosome 6"/>
</dbReference>
<feature type="domain" description="Fibronectin type-III" evidence="2">
    <location>
        <begin position="85"/>
        <end position="182"/>
    </location>
</feature>
<evidence type="ECO:0000256" key="1">
    <source>
        <dbReference type="SAM" id="MobiDB-lite"/>
    </source>
</evidence>
<dbReference type="InterPro" id="IPR003961">
    <property type="entry name" value="FN3_dom"/>
</dbReference>
<dbReference type="SMART" id="SM00060">
    <property type="entry name" value="FN3"/>
    <property type="match status" value="1"/>
</dbReference>
<gene>
    <name evidence="3" type="ORF">HOLleu_14419</name>
</gene>
<accession>A0A9Q1C8Y3</accession>